<dbReference type="Gene3D" id="3.50.30.50">
    <property type="entry name" value="Putative cyclase"/>
    <property type="match status" value="1"/>
</dbReference>
<reference evidence="1 2" key="1">
    <citation type="submission" date="2015-08" db="EMBL/GenBank/DDBJ databases">
        <title>Emmonsia species relationships and genome sequence.</title>
        <authorList>
            <person name="Cuomo C.A."/>
            <person name="Schwartz I.S."/>
            <person name="Kenyon C."/>
            <person name="De Hoog G.S."/>
            <person name="Govender N.P."/>
            <person name="Botha A."/>
            <person name="Moreno L."/>
            <person name="De Vries M."/>
            <person name="Munoz J.F."/>
            <person name="Stielow J.B."/>
        </authorList>
    </citation>
    <scope>NUCLEOTIDE SEQUENCE [LARGE SCALE GENOMIC DNA]</scope>
    <source>
        <strain evidence="1 2">EI222</strain>
    </source>
</reference>
<evidence type="ECO:0000313" key="2">
    <source>
        <dbReference type="Proteomes" id="UP000242791"/>
    </source>
</evidence>
<evidence type="ECO:0000313" key="1">
    <source>
        <dbReference type="EMBL" id="OJD20827.1"/>
    </source>
</evidence>
<organism evidence="1 2">
    <name type="scientific">Blastomyces percursus</name>
    <dbReference type="NCBI Taxonomy" id="1658174"/>
    <lineage>
        <taxon>Eukaryota</taxon>
        <taxon>Fungi</taxon>
        <taxon>Dikarya</taxon>
        <taxon>Ascomycota</taxon>
        <taxon>Pezizomycotina</taxon>
        <taxon>Eurotiomycetes</taxon>
        <taxon>Eurotiomycetidae</taxon>
        <taxon>Onygenales</taxon>
        <taxon>Ajellomycetaceae</taxon>
        <taxon>Blastomyces</taxon>
    </lineage>
</organism>
<dbReference type="GO" id="GO:0019441">
    <property type="term" value="P:L-tryptophan catabolic process to kynurenine"/>
    <property type="evidence" value="ECO:0007669"/>
    <property type="project" value="InterPro"/>
</dbReference>
<dbReference type="Proteomes" id="UP000242791">
    <property type="component" value="Unassembled WGS sequence"/>
</dbReference>
<dbReference type="AlphaFoldDB" id="A0A1J9QKT0"/>
<dbReference type="PANTHER" id="PTHR34861:SF11">
    <property type="entry name" value="CYCLASE"/>
    <property type="match status" value="1"/>
</dbReference>
<gene>
    <name evidence="1" type="ORF">ACJ73_07837</name>
</gene>
<keyword evidence="2" id="KW-1185">Reference proteome</keyword>
<dbReference type="PANTHER" id="PTHR34861">
    <property type="match status" value="1"/>
</dbReference>
<name>A0A1J9QKT0_9EURO</name>
<accession>A0A1J9QKT0</accession>
<dbReference type="VEuPathDB" id="FungiDB:ACJ73_07837"/>
<dbReference type="GO" id="GO:0004061">
    <property type="term" value="F:arylformamidase activity"/>
    <property type="evidence" value="ECO:0007669"/>
    <property type="project" value="InterPro"/>
</dbReference>
<dbReference type="InterPro" id="IPR037175">
    <property type="entry name" value="KFase_sf"/>
</dbReference>
<protein>
    <submittedName>
        <fullName evidence="1">Uncharacterized protein</fullName>
    </submittedName>
</protein>
<comment type="caution">
    <text evidence="1">The sequence shown here is derived from an EMBL/GenBank/DDBJ whole genome shotgun (WGS) entry which is preliminary data.</text>
</comment>
<sequence length="190" mass="20624">MTGRPASIPKFTDLPLNKGDPPFSAWGLYGKAGQLGFLNRQNDAIVAEATKEIKTGVRGPSTLPSRVRDGLRHFGYQKEKRFYNGVAMEDIHGSKDSTVNGIRAWAEKGVVGRGVLLDFHKWALANNIPAEAFKRTPIPLKYLQAVAESQGTEIKFGDILIIGVGGTMLASSSPFPYHALSVRGANTELE</sequence>
<dbReference type="OrthoDB" id="5396at2759"/>
<dbReference type="EMBL" id="LGTZ01001686">
    <property type="protein sequence ID" value="OJD20827.1"/>
    <property type="molecule type" value="Genomic_DNA"/>
</dbReference>
<proteinExistence type="predicted"/>